<dbReference type="EC" id="2.4.1.-" evidence="4"/>
<evidence type="ECO:0000313" key="4">
    <source>
        <dbReference type="EMBL" id="CTQ66562.1"/>
    </source>
</evidence>
<feature type="region of interest" description="Disordered" evidence="1">
    <location>
        <begin position="390"/>
        <end position="409"/>
    </location>
</feature>
<dbReference type="AlphaFoldDB" id="A0A0M6ZWH9"/>
<keyword evidence="5" id="KW-1185">Reference proteome</keyword>
<organism evidence="4 5">
    <name type="scientific">Roseibium alexandrii</name>
    <dbReference type="NCBI Taxonomy" id="388408"/>
    <lineage>
        <taxon>Bacteria</taxon>
        <taxon>Pseudomonadati</taxon>
        <taxon>Pseudomonadota</taxon>
        <taxon>Alphaproteobacteria</taxon>
        <taxon>Hyphomicrobiales</taxon>
        <taxon>Stappiaceae</taxon>
        <taxon>Roseibium</taxon>
    </lineage>
</organism>
<proteinExistence type="predicted"/>
<dbReference type="Gene3D" id="3.40.50.2000">
    <property type="entry name" value="Glycogen Phosphorylase B"/>
    <property type="match status" value="2"/>
</dbReference>
<keyword evidence="4" id="KW-0328">Glycosyltransferase</keyword>
<evidence type="ECO:0000313" key="5">
    <source>
        <dbReference type="Proteomes" id="UP000053235"/>
    </source>
</evidence>
<evidence type="ECO:0000256" key="1">
    <source>
        <dbReference type="SAM" id="MobiDB-lite"/>
    </source>
</evidence>
<dbReference type="InterPro" id="IPR001296">
    <property type="entry name" value="Glyco_trans_1"/>
</dbReference>
<gene>
    <name evidence="4" type="primary">kanE</name>
    <name evidence="4" type="ORF">LAX5112_01012</name>
</gene>
<feature type="domain" description="Glycosyl transferase family 1" evidence="2">
    <location>
        <begin position="191"/>
        <end position="346"/>
    </location>
</feature>
<name>A0A0M6ZWH9_9HYPH</name>
<dbReference type="Pfam" id="PF13439">
    <property type="entry name" value="Glyco_transf_4"/>
    <property type="match status" value="1"/>
</dbReference>
<dbReference type="STRING" id="388408.LAX5112_01012"/>
<dbReference type="PANTHER" id="PTHR45871:SF1">
    <property type="entry name" value="PHOSPHATIDYLINOSITOL N-ACETYLGLUCOSAMINYLTRANSFERASE SUBUNIT A"/>
    <property type="match status" value="1"/>
</dbReference>
<dbReference type="SUPFAM" id="SSF53756">
    <property type="entry name" value="UDP-Glycosyltransferase/glycogen phosphorylase"/>
    <property type="match status" value="1"/>
</dbReference>
<sequence>MTTPPMRIVHCVRAPVGGIFRHVRDLARCQEALGHKVGLICDSTTGGAFEDAQIEELRSTLSLGLARFPMRRQLTVQDFSATLALYRHIRDLKPTVLHGHGAKGGAYARLIGTYLGLRGQKPARIYSPHGGSLHYHPHRLEGRVYHTLERLLGRITDGLIFVSDYESAAYETKIGSASATNRIVYNGLSKQDFEPVNANEDAADFVFIGMLRDLKGPDLFIEALYNLRLKLGRAPSAILVGDGPDEARYREMVEKLGLTGAVTFTGPMKAREAFKLAKTVVIPSRAEAMPYIILETVAAQRPLIATRAGGIPEIFGKFANRLIEPGHITQLTLAMEDALANPEKKQAEAVEMRPCLAETFSTDLMTDRINSVYLDALGIAPSDVPAQQSELTANQATSLSSVYARSSQR</sequence>
<dbReference type="Proteomes" id="UP000053235">
    <property type="component" value="Unassembled WGS sequence"/>
</dbReference>
<dbReference type="RefSeq" id="WP_055670912.1">
    <property type="nucleotide sequence ID" value="NZ_CXWD01000004.1"/>
</dbReference>
<dbReference type="PANTHER" id="PTHR45871">
    <property type="entry name" value="N-ACETYLGLUCOSAMINYL-PHOSPHATIDYLINOSITOL BIOSYNTHETIC PROTEIN"/>
    <property type="match status" value="1"/>
</dbReference>
<feature type="domain" description="Glycosyltransferase subfamily 4-like N-terminal" evidence="3">
    <location>
        <begin position="16"/>
        <end position="188"/>
    </location>
</feature>
<dbReference type="EMBL" id="CXWD01000004">
    <property type="protein sequence ID" value="CTQ66562.1"/>
    <property type="molecule type" value="Genomic_DNA"/>
</dbReference>
<dbReference type="InterPro" id="IPR028098">
    <property type="entry name" value="Glyco_trans_4-like_N"/>
</dbReference>
<dbReference type="GO" id="GO:0016757">
    <property type="term" value="F:glycosyltransferase activity"/>
    <property type="evidence" value="ECO:0007669"/>
    <property type="project" value="UniProtKB-KW"/>
</dbReference>
<accession>A0A0M6ZWH9</accession>
<protein>
    <submittedName>
        <fullName evidence="4">Glycosyltransferase KanE</fullName>
        <ecNumber evidence="4">2.4.1.-</ecNumber>
    </submittedName>
</protein>
<reference evidence="5" key="1">
    <citation type="submission" date="2015-07" db="EMBL/GenBank/DDBJ databases">
        <authorList>
            <person name="Rodrigo-Torres Lidia"/>
            <person name="Arahal R.David."/>
        </authorList>
    </citation>
    <scope>NUCLEOTIDE SEQUENCE [LARGE SCALE GENOMIC DNA]</scope>
    <source>
        <strain evidence="5">CECT 5112</strain>
    </source>
</reference>
<evidence type="ECO:0000259" key="3">
    <source>
        <dbReference type="Pfam" id="PF13439"/>
    </source>
</evidence>
<evidence type="ECO:0000259" key="2">
    <source>
        <dbReference type="Pfam" id="PF00534"/>
    </source>
</evidence>
<keyword evidence="4" id="KW-0808">Transferase</keyword>
<dbReference type="Pfam" id="PF00534">
    <property type="entry name" value="Glycos_transf_1"/>
    <property type="match status" value="1"/>
</dbReference>